<name>A0ACD2ZZM8_9AGAR</name>
<sequence>MTTSKETIEEIPRTDPTNRDTPHEWEHLTSLPISHHKVSSGLYFQESYQTLFEDFNLKRRSVIWQESERICQMQFDLEDVPSIAALISILHRQRMIPFLDWRLLQRTGHREKMQHYAKRVPAFVASLSIKDVEFNRNFNQMISSFSKALLDMCQLCNNPVVLCSIHSRMSYDGREVKVYGLRLDISIIEAGHITRIPRYRLLHDPTHARPPTIPPPRSVPASTLNPSSQRNQQLVPVPMEKSPPKFGPKPPPISPLANSKPGSGVSRIPRHKNTLSRTVRPLSSSSSKDLTLSQRLDELTCIVKRQELLLESMARRLG</sequence>
<keyword evidence="2" id="KW-1185">Reference proteome</keyword>
<evidence type="ECO:0000313" key="1">
    <source>
        <dbReference type="EMBL" id="TFK59048.1"/>
    </source>
</evidence>
<proteinExistence type="predicted"/>
<reference evidence="1 2" key="1">
    <citation type="journal article" date="2019" name="Nat. Ecol. Evol.">
        <title>Megaphylogeny resolves global patterns of mushroom evolution.</title>
        <authorList>
            <person name="Varga T."/>
            <person name="Krizsan K."/>
            <person name="Foldi C."/>
            <person name="Dima B."/>
            <person name="Sanchez-Garcia M."/>
            <person name="Sanchez-Ramirez S."/>
            <person name="Szollosi G.J."/>
            <person name="Szarkandi J.G."/>
            <person name="Papp V."/>
            <person name="Albert L."/>
            <person name="Andreopoulos W."/>
            <person name="Angelini C."/>
            <person name="Antonin V."/>
            <person name="Barry K.W."/>
            <person name="Bougher N.L."/>
            <person name="Buchanan P."/>
            <person name="Buyck B."/>
            <person name="Bense V."/>
            <person name="Catcheside P."/>
            <person name="Chovatia M."/>
            <person name="Cooper J."/>
            <person name="Damon W."/>
            <person name="Desjardin D."/>
            <person name="Finy P."/>
            <person name="Geml J."/>
            <person name="Haridas S."/>
            <person name="Hughes K."/>
            <person name="Justo A."/>
            <person name="Karasinski D."/>
            <person name="Kautmanova I."/>
            <person name="Kiss B."/>
            <person name="Kocsube S."/>
            <person name="Kotiranta H."/>
            <person name="LaButti K.M."/>
            <person name="Lechner B.E."/>
            <person name="Liimatainen K."/>
            <person name="Lipzen A."/>
            <person name="Lukacs Z."/>
            <person name="Mihaltcheva S."/>
            <person name="Morgado L.N."/>
            <person name="Niskanen T."/>
            <person name="Noordeloos M.E."/>
            <person name="Ohm R.A."/>
            <person name="Ortiz-Santana B."/>
            <person name="Ovrebo C."/>
            <person name="Racz N."/>
            <person name="Riley R."/>
            <person name="Savchenko A."/>
            <person name="Shiryaev A."/>
            <person name="Soop K."/>
            <person name="Spirin V."/>
            <person name="Szebenyi C."/>
            <person name="Tomsovsky M."/>
            <person name="Tulloss R.E."/>
            <person name="Uehling J."/>
            <person name="Grigoriev I.V."/>
            <person name="Vagvolgyi C."/>
            <person name="Papp T."/>
            <person name="Martin F.M."/>
            <person name="Miettinen O."/>
            <person name="Hibbett D.S."/>
            <person name="Nagy L.G."/>
        </authorList>
    </citation>
    <scope>NUCLEOTIDE SEQUENCE [LARGE SCALE GENOMIC DNA]</scope>
    <source>
        <strain evidence="1 2">NL-1719</strain>
    </source>
</reference>
<accession>A0ACD2ZZM8</accession>
<dbReference type="Proteomes" id="UP000308600">
    <property type="component" value="Unassembled WGS sequence"/>
</dbReference>
<gene>
    <name evidence="1" type="ORF">BDN72DRAFT_966173</name>
</gene>
<protein>
    <submittedName>
        <fullName evidence="1">Uncharacterized protein</fullName>
    </submittedName>
</protein>
<organism evidence="1 2">
    <name type="scientific">Pluteus cervinus</name>
    <dbReference type="NCBI Taxonomy" id="181527"/>
    <lineage>
        <taxon>Eukaryota</taxon>
        <taxon>Fungi</taxon>
        <taxon>Dikarya</taxon>
        <taxon>Basidiomycota</taxon>
        <taxon>Agaricomycotina</taxon>
        <taxon>Agaricomycetes</taxon>
        <taxon>Agaricomycetidae</taxon>
        <taxon>Agaricales</taxon>
        <taxon>Pluteineae</taxon>
        <taxon>Pluteaceae</taxon>
        <taxon>Pluteus</taxon>
    </lineage>
</organism>
<evidence type="ECO:0000313" key="2">
    <source>
        <dbReference type="Proteomes" id="UP000308600"/>
    </source>
</evidence>
<dbReference type="EMBL" id="ML209096">
    <property type="protein sequence ID" value="TFK59048.1"/>
    <property type="molecule type" value="Genomic_DNA"/>
</dbReference>